<geneLocation type="plasmid" evidence="1 2">
    <name>pSA2</name>
</geneLocation>
<dbReference type="AlphaFoldDB" id="A0A1D8AFI9"/>
<protein>
    <submittedName>
        <fullName evidence="1">Uncharacterized protein</fullName>
    </submittedName>
</protein>
<keyword evidence="1" id="KW-0614">Plasmid</keyword>
<dbReference type="EMBL" id="CP017077">
    <property type="protein sequence ID" value="AOR80869.1"/>
    <property type="molecule type" value="Genomic_DNA"/>
</dbReference>
<name>A0A1D8AFI9_9SPHN</name>
<gene>
    <name evidence="1" type="ORF">BES08_29180</name>
</gene>
<keyword evidence="2" id="KW-1185">Reference proteome</keyword>
<accession>A0A1D8AFI9</accession>
<proteinExistence type="predicted"/>
<dbReference type="KEGG" id="nre:BES08_29180"/>
<reference evidence="2" key="1">
    <citation type="journal article" date="2017" name="J. Biotechnol.">
        <title>Complete genome sequence of Novosphingobium resinovorum SA1, a versatile xenobiotic-degrading bacterium capable of utilizing sulfanilic acid.</title>
        <authorList>
            <person name="Hegedus B."/>
            <person name="Kos P.B."/>
            <person name="Balint B."/>
            <person name="Maroti G."/>
            <person name="Gan H.M."/>
            <person name="Perei K."/>
            <person name="Rakhely G."/>
        </authorList>
    </citation>
    <scope>NUCLEOTIDE SEQUENCE [LARGE SCALE GENOMIC DNA]</scope>
    <source>
        <strain evidence="2">SA1</strain>
    </source>
</reference>
<evidence type="ECO:0000313" key="1">
    <source>
        <dbReference type="EMBL" id="AOR80869.1"/>
    </source>
</evidence>
<evidence type="ECO:0000313" key="2">
    <source>
        <dbReference type="Proteomes" id="UP000094626"/>
    </source>
</evidence>
<organism evidence="1 2">
    <name type="scientific">Novosphingobium resinovorum</name>
    <dbReference type="NCBI Taxonomy" id="158500"/>
    <lineage>
        <taxon>Bacteria</taxon>
        <taxon>Pseudomonadati</taxon>
        <taxon>Pseudomonadota</taxon>
        <taxon>Alphaproteobacteria</taxon>
        <taxon>Sphingomonadales</taxon>
        <taxon>Sphingomonadaceae</taxon>
        <taxon>Novosphingobium</taxon>
    </lineage>
</organism>
<sequence length="114" mass="12953">MQDILPNGSKCSEIIHTLKLCARSGAFLKSLNGTAEIYSRLVCGLQREKRWSHKRRTTIPEVTKSCDMYMKTQVMVHEEELCEALLLLEALCEILRSEVTLPERVLSGLPGSYR</sequence>
<dbReference type="Proteomes" id="UP000094626">
    <property type="component" value="Plasmid pSA2"/>
</dbReference>